<evidence type="ECO:0000313" key="5">
    <source>
        <dbReference type="Proteomes" id="UP000461730"/>
    </source>
</evidence>
<dbReference type="AlphaFoldDB" id="A0A7K1U1F6"/>
<comment type="caution">
    <text evidence="4">The sequence shown here is derived from an EMBL/GenBank/DDBJ whole genome shotgun (WGS) entry which is preliminary data.</text>
</comment>
<feature type="domain" description="NADPH-dependent reductive aminase-like C-terminal" evidence="3">
    <location>
        <begin position="164"/>
        <end position="289"/>
    </location>
</feature>
<dbReference type="InterPro" id="IPR006115">
    <property type="entry name" value="6PGDH_NADP-bd"/>
</dbReference>
<dbReference type="InterPro" id="IPR051265">
    <property type="entry name" value="HIBADH-related_NP60_sf"/>
</dbReference>
<dbReference type="PANTHER" id="PTHR43580:SF2">
    <property type="entry name" value="CYTOKINE-LIKE NUCLEAR FACTOR N-PAC"/>
    <property type="match status" value="1"/>
</dbReference>
<dbReference type="EMBL" id="WRXN01000002">
    <property type="protein sequence ID" value="MVT08204.1"/>
    <property type="molecule type" value="Genomic_DNA"/>
</dbReference>
<organism evidence="4 5">
    <name type="scientific">Chitinophaga tropicalis</name>
    <dbReference type="NCBI Taxonomy" id="2683588"/>
    <lineage>
        <taxon>Bacteria</taxon>
        <taxon>Pseudomonadati</taxon>
        <taxon>Bacteroidota</taxon>
        <taxon>Chitinophagia</taxon>
        <taxon>Chitinophagales</taxon>
        <taxon>Chitinophagaceae</taxon>
        <taxon>Chitinophaga</taxon>
    </lineage>
</organism>
<dbReference type="InterPro" id="IPR048666">
    <property type="entry name" value="RedAm-like_C"/>
</dbReference>
<gene>
    <name evidence="4" type="ORF">GO493_08025</name>
</gene>
<keyword evidence="5" id="KW-1185">Reference proteome</keyword>
<reference evidence="4 5" key="1">
    <citation type="submission" date="2019-12" db="EMBL/GenBank/DDBJ databases">
        <title>Chitinophaga sp. strain ysch24 (GDMCC 1.1355), whole genome shotgun sequence.</title>
        <authorList>
            <person name="Zhang X."/>
        </authorList>
    </citation>
    <scope>NUCLEOTIDE SEQUENCE [LARGE SCALE GENOMIC DNA]</scope>
    <source>
        <strain evidence="5">ysch24</strain>
    </source>
</reference>
<feature type="domain" description="6-phosphogluconate dehydrogenase NADP-binding" evidence="2">
    <location>
        <begin position="5"/>
        <end position="161"/>
    </location>
</feature>
<dbReference type="Pfam" id="PF21761">
    <property type="entry name" value="RedAm-like_C"/>
    <property type="match status" value="1"/>
</dbReference>
<dbReference type="PIRSF" id="PIRSF000103">
    <property type="entry name" value="HIBADH"/>
    <property type="match status" value="1"/>
</dbReference>
<dbReference type="GO" id="GO:0016491">
    <property type="term" value="F:oxidoreductase activity"/>
    <property type="evidence" value="ECO:0007669"/>
    <property type="project" value="UniProtKB-KW"/>
</dbReference>
<dbReference type="Pfam" id="PF03446">
    <property type="entry name" value="NAD_binding_2"/>
    <property type="match status" value="1"/>
</dbReference>
<dbReference type="PANTHER" id="PTHR43580">
    <property type="entry name" value="OXIDOREDUCTASE GLYR1-RELATED"/>
    <property type="match status" value="1"/>
</dbReference>
<dbReference type="GO" id="GO:0050661">
    <property type="term" value="F:NADP binding"/>
    <property type="evidence" value="ECO:0007669"/>
    <property type="project" value="InterPro"/>
</dbReference>
<dbReference type="InterPro" id="IPR015815">
    <property type="entry name" value="HIBADH-related"/>
</dbReference>
<dbReference type="InterPro" id="IPR013328">
    <property type="entry name" value="6PGD_dom2"/>
</dbReference>
<dbReference type="Gene3D" id="1.10.1040.10">
    <property type="entry name" value="N-(1-d-carboxylethyl)-l-norvaline Dehydrogenase, domain 2"/>
    <property type="match status" value="1"/>
</dbReference>
<dbReference type="InterPro" id="IPR008927">
    <property type="entry name" value="6-PGluconate_DH-like_C_sf"/>
</dbReference>
<dbReference type="SUPFAM" id="SSF48179">
    <property type="entry name" value="6-phosphogluconate dehydrogenase C-terminal domain-like"/>
    <property type="match status" value="1"/>
</dbReference>
<dbReference type="Gene3D" id="3.40.50.720">
    <property type="entry name" value="NAD(P)-binding Rossmann-like Domain"/>
    <property type="match status" value="1"/>
</dbReference>
<sequence length="291" mass="30854">MKERVTVIGLGSMGAAIARALLVKGFNVTVWNRDTAKAIPLKEKGAQLADSPAAAIEASPLVVVCVSDYQATKKIFDNEGVATALSGRVLVQLSTGTPNDARLLEKWAKQQGAVCLNGDILAWPSQVGTEQATVTISGNKDKYNQMEAQLRALAGNLSFVGEEPGASGALFAAVLAYLAGSWIGFCHGALVCENEGLRADDFGRLIEGISPILAIESRNMGEVIQHNRFSDPESTVKTTGDDLQLLVQQAKEAGISTELPVFAASLFKRAMDAGYGQEEHAAIIKVLRKNA</sequence>
<dbReference type="RefSeq" id="WP_157305615.1">
    <property type="nucleotide sequence ID" value="NZ_WRXN01000002.1"/>
</dbReference>
<evidence type="ECO:0000256" key="1">
    <source>
        <dbReference type="ARBA" id="ARBA00023002"/>
    </source>
</evidence>
<evidence type="ECO:0000259" key="2">
    <source>
        <dbReference type="Pfam" id="PF03446"/>
    </source>
</evidence>
<proteinExistence type="predicted"/>
<protein>
    <submittedName>
        <fullName evidence="4">NAD(P)-dependent oxidoreductase</fullName>
    </submittedName>
</protein>
<dbReference type="InterPro" id="IPR036291">
    <property type="entry name" value="NAD(P)-bd_dom_sf"/>
</dbReference>
<dbReference type="SUPFAM" id="SSF51735">
    <property type="entry name" value="NAD(P)-binding Rossmann-fold domains"/>
    <property type="match status" value="1"/>
</dbReference>
<evidence type="ECO:0000259" key="3">
    <source>
        <dbReference type="Pfam" id="PF21761"/>
    </source>
</evidence>
<evidence type="ECO:0000313" key="4">
    <source>
        <dbReference type="EMBL" id="MVT08204.1"/>
    </source>
</evidence>
<accession>A0A7K1U1F6</accession>
<keyword evidence="1" id="KW-0560">Oxidoreductase</keyword>
<name>A0A7K1U1F6_9BACT</name>
<dbReference type="Proteomes" id="UP000461730">
    <property type="component" value="Unassembled WGS sequence"/>
</dbReference>